<dbReference type="PROSITE" id="PS50005">
    <property type="entry name" value="TPR"/>
    <property type="match status" value="5"/>
</dbReference>
<feature type="region of interest" description="Disordered" evidence="4">
    <location>
        <begin position="364"/>
        <end position="416"/>
    </location>
</feature>
<organism evidence="6">
    <name type="scientific">Paraprevotella clara</name>
    <dbReference type="NCBI Taxonomy" id="454154"/>
    <lineage>
        <taxon>Bacteria</taxon>
        <taxon>Pseudomonadati</taxon>
        <taxon>Bacteroidota</taxon>
        <taxon>Bacteroidia</taxon>
        <taxon>Bacteroidales</taxon>
        <taxon>Prevotellaceae</taxon>
        <taxon>Paraprevotella</taxon>
    </lineage>
</organism>
<feature type="compositionally biased region" description="Basic and acidic residues" evidence="4">
    <location>
        <begin position="379"/>
        <end position="393"/>
    </location>
</feature>
<accession>A0A6N3AZK7</accession>
<proteinExistence type="predicted"/>
<dbReference type="InterPro" id="IPR011990">
    <property type="entry name" value="TPR-like_helical_dom_sf"/>
</dbReference>
<keyword evidence="2 3" id="KW-0802">TPR repeat</keyword>
<keyword evidence="1" id="KW-0677">Repeat</keyword>
<evidence type="ECO:0000256" key="2">
    <source>
        <dbReference type="ARBA" id="ARBA00022803"/>
    </source>
</evidence>
<dbReference type="PANTHER" id="PTHR44858">
    <property type="entry name" value="TETRATRICOPEPTIDE REPEAT PROTEIN 6"/>
    <property type="match status" value="1"/>
</dbReference>
<feature type="repeat" description="TPR" evidence="3">
    <location>
        <begin position="93"/>
        <end position="126"/>
    </location>
</feature>
<feature type="repeat" description="TPR" evidence="3">
    <location>
        <begin position="586"/>
        <end position="619"/>
    </location>
</feature>
<protein>
    <submittedName>
        <fullName evidence="6">Lipoprotein NlpI</fullName>
    </submittedName>
</protein>
<evidence type="ECO:0000256" key="3">
    <source>
        <dbReference type="PROSITE-ProRule" id="PRU00339"/>
    </source>
</evidence>
<name>A0A6N3AZK7_9BACT</name>
<feature type="repeat" description="TPR" evidence="3">
    <location>
        <begin position="127"/>
        <end position="160"/>
    </location>
</feature>
<gene>
    <name evidence="6" type="ORF">PCLFYP37_01552</name>
</gene>
<evidence type="ECO:0000256" key="5">
    <source>
        <dbReference type="SAM" id="SignalP"/>
    </source>
</evidence>
<keyword evidence="5" id="KW-0732">Signal</keyword>
<evidence type="ECO:0000256" key="1">
    <source>
        <dbReference type="ARBA" id="ARBA00022737"/>
    </source>
</evidence>
<sequence length="670" mass="77920">MKRSRKVYLLFFWLFSVSAMAQINTDRMMLMGRNALYYEDYVLSIRRFNMVISAKPYLSEPYFYRGLAKFYLEDYTGAEEDCGAAIDRNPFLPDNYRLRGLCRINLKRYEEAVSDYVKLLEIEPKDESGWHNMTLCYLQLKEYDKAVECIDRMLGYWPQKAPLYTLKAQAYFAQKDTAAAMASIDRALEINPYEGQAWSMRAAVYAGREEYKLAEEALDKTIQQMPREAGHYINRALARYHQRNLRGAMTDYDTALEMDSANYIGHFNRGLLRAQVGDDNRAIEDFNFVLKLEPDNMIALFNRALMLNNTGDYRGAIRDINAVIKEFPNFWTGYQFRAEVRRKMGDTKGAELDEFKVLKAQMDQRYGGKKPQNTKRTRKVSDRTMEDYNKLVEADTSEDESPTYESEYRGKVQNRRTELTPEPALVLTYYTGQSDFQRKMYNKELERLNRLGVLPARLVLTHDEVSLDEARIQKHFSSIQALSDKIARQPDNTLLYLARSIDEYLVQDFEKALADADRAIELDSSYLLAYYMRVQIRMKNQEVRMAEKSEVPSAGEVKWTFDASRSEYQAALDDCDRILAREPDFAGCYYNKGNIYMQLKLWPEAIKAYTQAIKLHVDYAEAYYNRGVAYILSGDYASGIPDLSRAGEMGLYKAYNLIKRYRDKAATEVE</sequence>
<dbReference type="SUPFAM" id="SSF48452">
    <property type="entry name" value="TPR-like"/>
    <property type="match status" value="2"/>
</dbReference>
<dbReference type="Gene3D" id="1.25.40.10">
    <property type="entry name" value="Tetratricopeptide repeat domain"/>
    <property type="match status" value="5"/>
</dbReference>
<evidence type="ECO:0000256" key="4">
    <source>
        <dbReference type="SAM" id="MobiDB-lite"/>
    </source>
</evidence>
<dbReference type="Pfam" id="PF13432">
    <property type="entry name" value="TPR_16"/>
    <property type="match status" value="3"/>
</dbReference>
<dbReference type="InterPro" id="IPR050498">
    <property type="entry name" value="Ycf3"/>
</dbReference>
<keyword evidence="6" id="KW-0449">Lipoprotein</keyword>
<dbReference type="GO" id="GO:0009279">
    <property type="term" value="C:cell outer membrane"/>
    <property type="evidence" value="ECO:0007669"/>
    <property type="project" value="TreeGrafter"/>
</dbReference>
<feature type="chain" id="PRO_5026844267" evidence="5">
    <location>
        <begin position="22"/>
        <end position="670"/>
    </location>
</feature>
<evidence type="ECO:0000313" key="6">
    <source>
        <dbReference type="EMBL" id="VYT95090.1"/>
    </source>
</evidence>
<dbReference type="GO" id="GO:0046813">
    <property type="term" value="P:receptor-mediated virion attachment to host cell"/>
    <property type="evidence" value="ECO:0007669"/>
    <property type="project" value="TreeGrafter"/>
</dbReference>
<feature type="repeat" description="TPR" evidence="3">
    <location>
        <begin position="161"/>
        <end position="194"/>
    </location>
</feature>
<dbReference type="AlphaFoldDB" id="A0A6N3AZK7"/>
<feature type="signal peptide" evidence="5">
    <location>
        <begin position="1"/>
        <end position="21"/>
    </location>
</feature>
<feature type="compositionally biased region" description="Basic and acidic residues" evidence="4">
    <location>
        <begin position="406"/>
        <end position="416"/>
    </location>
</feature>
<reference evidence="6" key="1">
    <citation type="submission" date="2019-11" db="EMBL/GenBank/DDBJ databases">
        <authorList>
            <person name="Feng L."/>
        </authorList>
    </citation>
    <scope>NUCLEOTIDE SEQUENCE</scope>
    <source>
        <strain evidence="6">PclaraLFYP37</strain>
    </source>
</reference>
<dbReference type="SMART" id="SM00028">
    <property type="entry name" value="TPR"/>
    <property type="match status" value="11"/>
</dbReference>
<dbReference type="EMBL" id="CACRUT010000008">
    <property type="protein sequence ID" value="VYT95090.1"/>
    <property type="molecule type" value="Genomic_DNA"/>
</dbReference>
<feature type="repeat" description="TPR" evidence="3">
    <location>
        <begin position="263"/>
        <end position="296"/>
    </location>
</feature>
<dbReference type="InterPro" id="IPR019734">
    <property type="entry name" value="TPR_rpt"/>
</dbReference>
<dbReference type="PANTHER" id="PTHR44858:SF1">
    <property type="entry name" value="UDP-N-ACETYLGLUCOSAMINE--PEPTIDE N-ACETYLGLUCOSAMINYLTRANSFERASE SPINDLY-RELATED"/>
    <property type="match status" value="1"/>
</dbReference>
<dbReference type="Pfam" id="PF13414">
    <property type="entry name" value="TPR_11"/>
    <property type="match status" value="1"/>
</dbReference>